<protein>
    <recommendedName>
        <fullName evidence="19">Nitrate reductase-like protein NarX</fullName>
    </recommendedName>
</protein>
<feature type="binding site" description="axial binding residue" evidence="20">
    <location>
        <position position="80"/>
    </location>
    <ligand>
        <name>heme b</name>
        <dbReference type="ChEBI" id="CHEBI:60344"/>
        <label>1</label>
    </ligand>
    <ligandPart>
        <name>Fe</name>
        <dbReference type="ChEBI" id="CHEBI:18248"/>
    </ligandPart>
</feature>
<dbReference type="GO" id="GO:0042128">
    <property type="term" value="P:nitrate assimilation"/>
    <property type="evidence" value="ECO:0007669"/>
    <property type="project" value="UniProtKB-KW"/>
</dbReference>
<dbReference type="Proteomes" id="UP000542674">
    <property type="component" value="Unassembled WGS sequence"/>
</dbReference>
<accession>A0A7W7T579</accession>
<evidence type="ECO:0000256" key="4">
    <source>
        <dbReference type="ARBA" id="ARBA00022448"/>
    </source>
</evidence>
<dbReference type="InterPro" id="IPR051936">
    <property type="entry name" value="Heme-iron_electron_transfer"/>
</dbReference>
<feature type="binding site" description="axial binding residue" evidence="20">
    <location>
        <position position="90"/>
    </location>
    <ligand>
        <name>heme b</name>
        <dbReference type="ChEBI" id="CHEBI:60344"/>
        <label>1</label>
    </ligand>
    <ligandPart>
        <name>Fe</name>
        <dbReference type="ChEBI" id="CHEBI:18248"/>
    </ligandPart>
</feature>
<keyword evidence="11 23" id="KW-0560">Oxidoreductase</keyword>
<keyword evidence="14 21" id="KW-0472">Membrane</keyword>
<evidence type="ECO:0000256" key="17">
    <source>
        <dbReference type="ARBA" id="ARBA00061196"/>
    </source>
</evidence>
<dbReference type="InterPro" id="IPR023234">
    <property type="entry name" value="NarG-like_domain"/>
</dbReference>
<dbReference type="PANTHER" id="PTHR30598">
    <property type="entry name" value="NITRATE REDUCTASE PRIVATE CHAPERONE, REDOX ENZYME MATURATION PROTEIN REMP FAMILY"/>
    <property type="match status" value="1"/>
</dbReference>
<evidence type="ECO:0000256" key="6">
    <source>
        <dbReference type="ARBA" id="ARBA00022617"/>
    </source>
</evidence>
<evidence type="ECO:0000256" key="12">
    <source>
        <dbReference type="ARBA" id="ARBA00023004"/>
    </source>
</evidence>
<evidence type="ECO:0000256" key="14">
    <source>
        <dbReference type="ARBA" id="ARBA00023136"/>
    </source>
</evidence>
<comment type="cofactor">
    <cofactor evidence="1">
        <name>Mo-bis(molybdopterin guanine dinucleotide)</name>
        <dbReference type="ChEBI" id="CHEBI:60539"/>
    </cofactor>
</comment>
<dbReference type="GO" id="GO:0009055">
    <property type="term" value="F:electron transfer activity"/>
    <property type="evidence" value="ECO:0007669"/>
    <property type="project" value="TreeGrafter"/>
</dbReference>
<evidence type="ECO:0000256" key="5">
    <source>
        <dbReference type="ARBA" id="ARBA00022475"/>
    </source>
</evidence>
<feature type="transmembrane region" description="Helical" evidence="21">
    <location>
        <begin position="155"/>
        <end position="174"/>
    </location>
</feature>
<organism evidence="23 24">
    <name type="scientific">Saccharothrix violaceirubra</name>
    <dbReference type="NCBI Taxonomy" id="413306"/>
    <lineage>
        <taxon>Bacteria</taxon>
        <taxon>Bacillati</taxon>
        <taxon>Actinomycetota</taxon>
        <taxon>Actinomycetes</taxon>
        <taxon>Pseudonocardiales</taxon>
        <taxon>Pseudonocardiaceae</taxon>
        <taxon>Saccharothrix</taxon>
    </lineage>
</organism>
<dbReference type="GO" id="GO:0020037">
    <property type="term" value="F:heme binding"/>
    <property type="evidence" value="ECO:0007669"/>
    <property type="project" value="TreeGrafter"/>
</dbReference>
<dbReference type="InterPro" id="IPR036197">
    <property type="entry name" value="NarG-like_sf"/>
</dbReference>
<feature type="binding site" description="axial binding residue" evidence="20">
    <location>
        <position position="212"/>
    </location>
    <ligand>
        <name>heme b</name>
        <dbReference type="ChEBI" id="CHEBI:60344"/>
        <label>1</label>
    </ligand>
    <ligandPart>
        <name>Fe</name>
        <dbReference type="ChEBI" id="CHEBI:18248"/>
    </ligandPart>
</feature>
<feature type="transmembrane region" description="Helical" evidence="21">
    <location>
        <begin position="71"/>
        <end position="91"/>
    </location>
</feature>
<feature type="domain" description="NarG-like" evidence="22">
    <location>
        <begin position="30"/>
        <end position="249"/>
    </location>
</feature>
<keyword evidence="7 21" id="KW-0812">Transmembrane</keyword>
<gene>
    <name evidence="23" type="ORF">F4559_004178</name>
</gene>
<dbReference type="EMBL" id="JACHJS010000001">
    <property type="protein sequence ID" value="MBB4966819.1"/>
    <property type="molecule type" value="Genomic_DNA"/>
</dbReference>
<dbReference type="SUPFAM" id="SSF103501">
    <property type="entry name" value="Respiratory nitrate reductase 1 gamma chain"/>
    <property type="match status" value="1"/>
</dbReference>
<evidence type="ECO:0000256" key="8">
    <source>
        <dbReference type="ARBA" id="ARBA00022723"/>
    </source>
</evidence>
<evidence type="ECO:0000256" key="3">
    <source>
        <dbReference type="ARBA" id="ARBA00004651"/>
    </source>
</evidence>
<evidence type="ECO:0000256" key="15">
    <source>
        <dbReference type="ARBA" id="ARBA00056200"/>
    </source>
</evidence>
<dbReference type="NCBIfam" id="TIGR00351">
    <property type="entry name" value="narI"/>
    <property type="match status" value="1"/>
</dbReference>
<dbReference type="Gene3D" id="1.20.950.20">
    <property type="entry name" value="Transmembrane di-heme cytochromes, Chain C"/>
    <property type="match status" value="1"/>
</dbReference>
<evidence type="ECO:0000256" key="16">
    <source>
        <dbReference type="ARBA" id="ARBA00061095"/>
    </source>
</evidence>
<dbReference type="GO" id="GO:0005886">
    <property type="term" value="C:plasma membrane"/>
    <property type="evidence" value="ECO:0007669"/>
    <property type="project" value="UniProtKB-SubCell"/>
</dbReference>
<keyword evidence="5" id="KW-1003">Cell membrane</keyword>
<dbReference type="FunFam" id="1.20.950.20:FF:000001">
    <property type="entry name" value="Respiratory nitrate reductase subunit gamma"/>
    <property type="match status" value="1"/>
</dbReference>
<keyword evidence="12 20" id="KW-0408">Iron</keyword>
<comment type="function">
    <text evidence="15">Does not seem to have nitrate reductase activity.</text>
</comment>
<dbReference type="PANTHER" id="PTHR30598:SF3">
    <property type="entry name" value="RESPIRATORY NITRATE REDUCTASE 1 GAMMA CHAIN"/>
    <property type="match status" value="1"/>
</dbReference>
<dbReference type="GO" id="GO:0019645">
    <property type="term" value="P:anaerobic electron transport chain"/>
    <property type="evidence" value="ECO:0007669"/>
    <property type="project" value="TreeGrafter"/>
</dbReference>
<comment type="subcellular location">
    <subcellularLocation>
        <location evidence="3">Cell membrane</location>
        <topology evidence="3">Multi-pass membrane protein</topology>
    </subcellularLocation>
</comment>
<feature type="transmembrane region" description="Helical" evidence="21">
    <location>
        <begin position="30"/>
        <end position="50"/>
    </location>
</feature>
<dbReference type="InterPro" id="IPR003816">
    <property type="entry name" value="Nitrate_red_gam"/>
</dbReference>
<keyword evidence="13" id="KW-0534">Nitrate assimilation</keyword>
<keyword evidence="24" id="KW-1185">Reference proteome</keyword>
<dbReference type="Pfam" id="PF02665">
    <property type="entry name" value="Nitrate_red_gam"/>
    <property type="match status" value="1"/>
</dbReference>
<name>A0A7W7T579_9PSEU</name>
<comment type="similarity">
    <text evidence="17">In the C-terminal section; belongs to the nitrate reductase gamma subunit family.</text>
</comment>
<evidence type="ECO:0000259" key="22">
    <source>
        <dbReference type="Pfam" id="PF02665"/>
    </source>
</evidence>
<dbReference type="GO" id="GO:0008940">
    <property type="term" value="F:nitrate reductase activity"/>
    <property type="evidence" value="ECO:0007669"/>
    <property type="project" value="InterPro"/>
</dbReference>
<evidence type="ECO:0000256" key="18">
    <source>
        <dbReference type="ARBA" id="ARBA00061480"/>
    </source>
</evidence>
<keyword evidence="10 21" id="KW-1133">Transmembrane helix</keyword>
<evidence type="ECO:0000256" key="21">
    <source>
        <dbReference type="SAM" id="Phobius"/>
    </source>
</evidence>
<feature type="binding site" description="axial binding residue" evidence="20">
    <location>
        <position position="230"/>
    </location>
    <ligand>
        <name>heme b</name>
        <dbReference type="ChEBI" id="CHEBI:60344"/>
        <label>1</label>
    </ligand>
    <ligandPart>
        <name>Fe</name>
        <dbReference type="ChEBI" id="CHEBI:18248"/>
    </ligandPart>
</feature>
<reference evidence="23 24" key="1">
    <citation type="submission" date="2020-08" db="EMBL/GenBank/DDBJ databases">
        <title>Sequencing the genomes of 1000 actinobacteria strains.</title>
        <authorList>
            <person name="Klenk H.-P."/>
        </authorList>
    </citation>
    <scope>NUCLEOTIDE SEQUENCE [LARGE SCALE GENOMIC DNA]</scope>
    <source>
        <strain evidence="23 24">DSM 45084</strain>
    </source>
</reference>
<feature type="transmembrane region" description="Helical" evidence="21">
    <location>
        <begin position="111"/>
        <end position="135"/>
    </location>
</feature>
<evidence type="ECO:0000256" key="7">
    <source>
        <dbReference type="ARBA" id="ARBA00022692"/>
    </source>
</evidence>
<comment type="cofactor">
    <cofactor evidence="2">
        <name>heme b</name>
        <dbReference type="ChEBI" id="CHEBI:60344"/>
    </cofactor>
</comment>
<evidence type="ECO:0000256" key="9">
    <source>
        <dbReference type="ARBA" id="ARBA00022982"/>
    </source>
</evidence>
<keyword evidence="4" id="KW-0813">Transport</keyword>
<evidence type="ECO:0000256" key="20">
    <source>
        <dbReference type="PIRSR" id="PIRSR603816-1"/>
    </source>
</evidence>
<evidence type="ECO:0000256" key="1">
    <source>
        <dbReference type="ARBA" id="ARBA00001942"/>
    </source>
</evidence>
<comment type="similarity">
    <text evidence="16">In the central section; belongs to the NarJ/NarW family.</text>
</comment>
<dbReference type="GO" id="GO:0009325">
    <property type="term" value="C:nitrate reductase complex"/>
    <property type="evidence" value="ECO:0007669"/>
    <property type="project" value="InterPro"/>
</dbReference>
<keyword evidence="9" id="KW-0249">Electron transport</keyword>
<evidence type="ECO:0000256" key="13">
    <source>
        <dbReference type="ARBA" id="ARBA00023063"/>
    </source>
</evidence>
<keyword evidence="6 20" id="KW-0349">Heme</keyword>
<evidence type="ECO:0000313" key="23">
    <source>
        <dbReference type="EMBL" id="MBB4966819.1"/>
    </source>
</evidence>
<comment type="caution">
    <text evidence="23">The sequence shown here is derived from an EMBL/GenBank/DDBJ whole genome shotgun (WGS) entry which is preliminary data.</text>
</comment>
<evidence type="ECO:0000256" key="11">
    <source>
        <dbReference type="ARBA" id="ARBA00023002"/>
    </source>
</evidence>
<evidence type="ECO:0000256" key="10">
    <source>
        <dbReference type="ARBA" id="ARBA00022989"/>
    </source>
</evidence>
<dbReference type="GO" id="GO:0046872">
    <property type="term" value="F:metal ion binding"/>
    <property type="evidence" value="ECO:0007669"/>
    <property type="project" value="UniProtKB-KW"/>
</dbReference>
<evidence type="ECO:0000313" key="24">
    <source>
        <dbReference type="Proteomes" id="UP000542674"/>
    </source>
</evidence>
<evidence type="ECO:0000256" key="2">
    <source>
        <dbReference type="ARBA" id="ARBA00001970"/>
    </source>
</evidence>
<proteinExistence type="inferred from homology"/>
<comment type="similarity">
    <text evidence="18">In the N-terminal section; belongs to the nitrate reductase alpha subunit family.</text>
</comment>
<feature type="transmembrane region" description="Helical" evidence="21">
    <location>
        <begin position="203"/>
        <end position="225"/>
    </location>
</feature>
<evidence type="ECO:0000256" key="19">
    <source>
        <dbReference type="ARBA" id="ARBA00071287"/>
    </source>
</evidence>
<dbReference type="AlphaFoldDB" id="A0A7W7T579"/>
<keyword evidence="8" id="KW-0479">Metal-binding</keyword>
<sequence length="267" mass="29701">MTPPTTATAATTPWLTAQEAGTTSSSTLDIMLWVVVPYVSIAVFIVGHVWRYRYDKFGWTTRSSQLYENRLLRLGSPLFHFGILLVALGHVGGLLVPKSWTEAVGVSESVYHAVAVGLGVLAGVCTLVGAAILVYRRRTVGPVFSATTRNDKIMYVLLVGTIVLGLGTTVLGNLTDHPHDYRESVSPWFRSIFYFQPEPSLMAAAPLGFQLHALAAWALFAFWPFSRLVHVFSMPLGYLTRPYIVYRSRDERQLGSRAPRRGWERAR</sequence>